<dbReference type="Pfam" id="PF10647">
    <property type="entry name" value="Gmad1"/>
    <property type="match status" value="1"/>
</dbReference>
<dbReference type="STRING" id="273677.BW34_02360"/>
<reference evidence="4 5" key="1">
    <citation type="submission" date="2019-03" db="EMBL/GenBank/DDBJ databases">
        <title>Genome Sequencing and Assembly of Various Microbes Isolated from Partially Reclaimed Soil and Acid Mine Drainage (AMD) Site.</title>
        <authorList>
            <person name="Steinbock B."/>
            <person name="Bechtold R."/>
            <person name="Sevigny J.L."/>
            <person name="Thomas D."/>
            <person name="Cuthill L.R."/>
            <person name="Aveiro Johannsen E.J."/>
            <person name="Thomas K."/>
            <person name="Ghosh A."/>
        </authorList>
    </citation>
    <scope>NUCLEOTIDE SEQUENCE [LARGE SCALE GENOMIC DNA]</scope>
    <source>
        <strain evidence="4 5">F-B2</strain>
    </source>
</reference>
<feature type="chain" id="PRO_5020867735" evidence="1">
    <location>
        <begin position="24"/>
        <end position="558"/>
    </location>
</feature>
<feature type="signal peptide" evidence="1">
    <location>
        <begin position="1"/>
        <end position="23"/>
    </location>
</feature>
<gene>
    <name evidence="4" type="ORF">E2R54_13825</name>
</gene>
<comment type="caution">
    <text evidence="4">The sequence shown here is derived from an EMBL/GenBank/DDBJ whole genome shotgun (WGS) entry which is preliminary data.</text>
</comment>
<evidence type="ECO:0000313" key="4">
    <source>
        <dbReference type="EMBL" id="TDL44225.1"/>
    </source>
</evidence>
<keyword evidence="1" id="KW-0732">Signal</keyword>
<evidence type="ECO:0000259" key="3">
    <source>
        <dbReference type="Pfam" id="PF25976"/>
    </source>
</evidence>
<dbReference type="RefSeq" id="WP_133400145.1">
    <property type="nucleotide sequence ID" value="NZ_SMZX01000002.1"/>
</dbReference>
<dbReference type="AlphaFoldDB" id="A0A4R5YHB8"/>
<organism evidence="4 5">
    <name type="scientific">Microbacterium oleivorans</name>
    <dbReference type="NCBI Taxonomy" id="273677"/>
    <lineage>
        <taxon>Bacteria</taxon>
        <taxon>Bacillati</taxon>
        <taxon>Actinomycetota</taxon>
        <taxon>Actinomycetes</taxon>
        <taxon>Micrococcales</taxon>
        <taxon>Microbacteriaceae</taxon>
        <taxon>Microbacterium</taxon>
    </lineage>
</organism>
<proteinExistence type="predicted"/>
<protein>
    <submittedName>
        <fullName evidence="4">Uncharacterized protein</fullName>
    </submittedName>
</protein>
<evidence type="ECO:0000313" key="5">
    <source>
        <dbReference type="Proteomes" id="UP000295633"/>
    </source>
</evidence>
<dbReference type="InterPro" id="IPR018910">
    <property type="entry name" value="LpqB_C"/>
</dbReference>
<dbReference type="Proteomes" id="UP000295633">
    <property type="component" value="Unassembled WGS sequence"/>
</dbReference>
<dbReference type="PROSITE" id="PS51257">
    <property type="entry name" value="PROKAR_LIPOPROTEIN"/>
    <property type="match status" value="1"/>
</dbReference>
<dbReference type="InterPro" id="IPR059026">
    <property type="entry name" value="LpqB_N"/>
</dbReference>
<dbReference type="EMBL" id="SMZX01000002">
    <property type="protein sequence ID" value="TDL44225.1"/>
    <property type="molecule type" value="Genomic_DNA"/>
</dbReference>
<name>A0A4R5YHB8_9MICO</name>
<feature type="domain" description="Lipoprotein LpqB N-terminal" evidence="3">
    <location>
        <begin position="53"/>
        <end position="169"/>
    </location>
</feature>
<evidence type="ECO:0000259" key="2">
    <source>
        <dbReference type="Pfam" id="PF10647"/>
    </source>
</evidence>
<sequence length="558" mass="58621">MTVRRAVSTVIALALALILAACAGLPTGGSVHVGKAIDEVEGPPDFSYVPNSPVRDATPQQIVEGFIAAGSGPRGNWKVAQEFLTTTFRQKWQPQAGVTVYAPGESSISSPAENELVFSVEPVATVDATGSYRPADPGRIPFTFSLVQERGQWRIAQAPDGIVLDANRFGSVFQSYDLSYFDRGWRTLIPDVRWFPSTNPATRITAALVSGSPSPWMAESVRSAFTGEVTLTQPSVPVQSGIAQISFDPSIRDLNRETLARMKTQLEASLAGAGILDVQMLVGDEPLDVTARTTRSTAVDARPLVLRDGAFGFLSGNDVEEVPGLGDALDEADPESVETDAARTTAAVRTGSGAILRVSSDGQRTEVDTRAGMTAPTVDTFGYIWTVPEDQPGEVVAYAPDGTARKIPAGWVGATEVAAMRVSRDGARVAALVRSGGQWAVWVAGIIRDESGSVPTSLGQPLPVATLGGRGVDLSWIDGATIAVVYVDGQQRVVREQTVGGQGTEVRGPDGVVAVAGGNQSGSVFLLTDDGSLYAQRGSWQILASDVSVLADQQGLPG</sequence>
<accession>A0A4R5YHB8</accession>
<feature type="domain" description="Lipoprotein LpqB C-terminal" evidence="2">
    <location>
        <begin position="314"/>
        <end position="541"/>
    </location>
</feature>
<dbReference type="Pfam" id="PF25976">
    <property type="entry name" value="LpqB_N"/>
    <property type="match status" value="1"/>
</dbReference>
<evidence type="ECO:0000256" key="1">
    <source>
        <dbReference type="SAM" id="SignalP"/>
    </source>
</evidence>